<keyword evidence="1" id="KW-0732">Signal</keyword>
<name>A0A1G7VW91_9SPHI</name>
<evidence type="ECO:0000313" key="2">
    <source>
        <dbReference type="EMBL" id="SDG63140.1"/>
    </source>
</evidence>
<proteinExistence type="predicted"/>
<accession>A0A1G7VW91</accession>
<sequence>MLKTILTLLITLMFSIAAKAQQADSTLKKSPIKTLSNKKFTQLITGEYLFDDIEQVARLNHYPMPDAALKFKKELSLSPVQLTKITAIAAELHRKRVEMGNFIVTNETTLDKLMRKGTDNGSVIFYANRSGLYYGELRNAILQACLSTGNALAPQQITKLETLTAHN</sequence>
<organism evidence="2 3">
    <name type="scientific">Mucilaginibacter gossypii</name>
    <dbReference type="NCBI Taxonomy" id="551996"/>
    <lineage>
        <taxon>Bacteria</taxon>
        <taxon>Pseudomonadati</taxon>
        <taxon>Bacteroidota</taxon>
        <taxon>Sphingobacteriia</taxon>
        <taxon>Sphingobacteriales</taxon>
        <taxon>Sphingobacteriaceae</taxon>
        <taxon>Mucilaginibacter</taxon>
    </lineage>
</organism>
<keyword evidence="3" id="KW-1185">Reference proteome</keyword>
<gene>
    <name evidence="2" type="ORF">SAMN05192573_104180</name>
</gene>
<reference evidence="3" key="1">
    <citation type="submission" date="2016-10" db="EMBL/GenBank/DDBJ databases">
        <authorList>
            <person name="Varghese N."/>
            <person name="Submissions S."/>
        </authorList>
    </citation>
    <scope>NUCLEOTIDE SEQUENCE [LARGE SCALE GENOMIC DNA]</scope>
    <source>
        <strain evidence="3">Gh-67</strain>
    </source>
</reference>
<dbReference type="STRING" id="551996.SAMN05192573_104180"/>
<feature type="signal peptide" evidence="1">
    <location>
        <begin position="1"/>
        <end position="20"/>
    </location>
</feature>
<dbReference type="EMBL" id="FNCG01000004">
    <property type="protein sequence ID" value="SDG63140.1"/>
    <property type="molecule type" value="Genomic_DNA"/>
</dbReference>
<protein>
    <submittedName>
        <fullName evidence="2">Uncharacterized protein</fullName>
    </submittedName>
</protein>
<dbReference type="AlphaFoldDB" id="A0A1G7VW91"/>
<feature type="chain" id="PRO_5011478097" evidence="1">
    <location>
        <begin position="21"/>
        <end position="167"/>
    </location>
</feature>
<evidence type="ECO:0000256" key="1">
    <source>
        <dbReference type="SAM" id="SignalP"/>
    </source>
</evidence>
<dbReference type="Gene3D" id="1.20.120.1490">
    <property type="match status" value="1"/>
</dbReference>
<dbReference type="Proteomes" id="UP000199705">
    <property type="component" value="Unassembled WGS sequence"/>
</dbReference>
<evidence type="ECO:0000313" key="3">
    <source>
        <dbReference type="Proteomes" id="UP000199705"/>
    </source>
</evidence>